<dbReference type="PANTHER" id="PTHR34148:SF1">
    <property type="entry name" value="ADENOSYLCOBINAMIDE-GDP RIBAZOLETRANSFERASE"/>
    <property type="match status" value="1"/>
</dbReference>
<dbReference type="EMBL" id="FNFP01000003">
    <property type="protein sequence ID" value="SDK69696.1"/>
    <property type="molecule type" value="Genomic_DNA"/>
</dbReference>
<feature type="transmembrane region" description="Helical" evidence="19">
    <location>
        <begin position="30"/>
        <end position="48"/>
    </location>
</feature>
<proteinExistence type="inferred from homology"/>
<evidence type="ECO:0000256" key="10">
    <source>
        <dbReference type="ARBA" id="ARBA00022692"/>
    </source>
</evidence>
<sequence>MQRFLLILQFLTRITVIQNPPYDKNFEKGIVYFPVVGLVLGLILAAVYRGLLYLLSPTVASILVIAFYVALTGGLHLDGLGDTFDGFYSSRSRETILEIMKDSRLGTNGVVAIFFCLTIKIFGIASLSQQVGFITIMLMPVFGRLALVYGCYKVPYGRQEGLGHIFINRTTKRELIYTIIITVLITLIDKKSFLFIVIAWVFASLFKNHSKKIIHGMTGDTLGGLCELTEILYILYILVLQTLNLQF</sequence>
<dbReference type="GO" id="GO:0008818">
    <property type="term" value="F:cobalamin 5'-phosphate synthase activity"/>
    <property type="evidence" value="ECO:0007669"/>
    <property type="project" value="UniProtKB-UniRule"/>
</dbReference>
<evidence type="ECO:0000256" key="18">
    <source>
        <dbReference type="ARBA" id="ARBA00049504"/>
    </source>
</evidence>
<dbReference type="GO" id="GO:0009236">
    <property type="term" value="P:cobalamin biosynthetic process"/>
    <property type="evidence" value="ECO:0007669"/>
    <property type="project" value="UniProtKB-UniRule"/>
</dbReference>
<dbReference type="InterPro" id="IPR003805">
    <property type="entry name" value="CobS"/>
</dbReference>
<evidence type="ECO:0000256" key="4">
    <source>
        <dbReference type="ARBA" id="ARBA00010561"/>
    </source>
</evidence>
<gene>
    <name evidence="19" type="primary">cobS</name>
    <name evidence="20" type="ORF">SAMN05660472_01798</name>
</gene>
<dbReference type="UniPathway" id="UPA00148">
    <property type="reaction ID" value="UER00238"/>
</dbReference>
<evidence type="ECO:0000313" key="21">
    <source>
        <dbReference type="Proteomes" id="UP000198718"/>
    </source>
</evidence>
<keyword evidence="7 19" id="KW-1003">Cell membrane</keyword>
<dbReference type="Pfam" id="PF02654">
    <property type="entry name" value="CobS"/>
    <property type="match status" value="1"/>
</dbReference>
<keyword evidence="12 19" id="KW-1133">Transmembrane helix</keyword>
<evidence type="ECO:0000256" key="12">
    <source>
        <dbReference type="ARBA" id="ARBA00022989"/>
    </source>
</evidence>
<evidence type="ECO:0000256" key="7">
    <source>
        <dbReference type="ARBA" id="ARBA00022475"/>
    </source>
</evidence>
<dbReference type="GO" id="GO:0051073">
    <property type="term" value="F:adenosylcobinamide-GDP ribazoletransferase activity"/>
    <property type="evidence" value="ECO:0007669"/>
    <property type="project" value="UniProtKB-UniRule"/>
</dbReference>
<evidence type="ECO:0000256" key="17">
    <source>
        <dbReference type="ARBA" id="ARBA00048623"/>
    </source>
</evidence>
<comment type="catalytic activity">
    <reaction evidence="17 19">
        <text>alpha-ribazole + adenosylcob(III)inamide-GDP = adenosylcob(III)alamin + GMP + H(+)</text>
        <dbReference type="Rhea" id="RHEA:16049"/>
        <dbReference type="ChEBI" id="CHEBI:10329"/>
        <dbReference type="ChEBI" id="CHEBI:15378"/>
        <dbReference type="ChEBI" id="CHEBI:18408"/>
        <dbReference type="ChEBI" id="CHEBI:58115"/>
        <dbReference type="ChEBI" id="CHEBI:60487"/>
        <dbReference type="EC" id="2.7.8.26"/>
    </reaction>
</comment>
<evidence type="ECO:0000256" key="3">
    <source>
        <dbReference type="ARBA" id="ARBA00004663"/>
    </source>
</evidence>
<feature type="transmembrane region" description="Helical" evidence="19">
    <location>
        <begin position="131"/>
        <end position="154"/>
    </location>
</feature>
<evidence type="ECO:0000256" key="5">
    <source>
        <dbReference type="ARBA" id="ARBA00013200"/>
    </source>
</evidence>
<accession>A0A1G9E0P5</accession>
<name>A0A1G9E0P5_9FIRM</name>
<keyword evidence="9 19" id="KW-0808">Transferase</keyword>
<evidence type="ECO:0000256" key="9">
    <source>
        <dbReference type="ARBA" id="ARBA00022679"/>
    </source>
</evidence>
<keyword evidence="10 19" id="KW-0812">Transmembrane</keyword>
<evidence type="ECO:0000256" key="16">
    <source>
        <dbReference type="ARBA" id="ARBA00032853"/>
    </source>
</evidence>
<comment type="pathway">
    <text evidence="3 19">Cofactor biosynthesis; adenosylcobalamin biosynthesis; adenosylcobalamin from cob(II)yrinate a,c-diamide: step 7/7.</text>
</comment>
<keyword evidence="11 19" id="KW-0460">Magnesium</keyword>
<evidence type="ECO:0000256" key="8">
    <source>
        <dbReference type="ARBA" id="ARBA00022573"/>
    </source>
</evidence>
<dbReference type="GO" id="GO:0005886">
    <property type="term" value="C:plasma membrane"/>
    <property type="evidence" value="ECO:0007669"/>
    <property type="project" value="UniProtKB-SubCell"/>
</dbReference>
<dbReference type="HAMAP" id="MF_00719">
    <property type="entry name" value="CobS"/>
    <property type="match status" value="1"/>
</dbReference>
<dbReference type="EC" id="2.7.8.26" evidence="5 19"/>
<evidence type="ECO:0000256" key="11">
    <source>
        <dbReference type="ARBA" id="ARBA00022842"/>
    </source>
</evidence>
<evidence type="ECO:0000256" key="14">
    <source>
        <dbReference type="ARBA" id="ARBA00025228"/>
    </source>
</evidence>
<comment type="function">
    <text evidence="14 19">Joins adenosylcobinamide-GDP and alpha-ribazole to generate adenosylcobalamin (Ado-cobalamin). Also synthesizes adenosylcobalamin 5'-phosphate from adenosylcobinamide-GDP and alpha-ribazole 5'-phosphate.</text>
</comment>
<organism evidence="20 21">
    <name type="scientific">Natronincola ferrireducens</name>
    <dbReference type="NCBI Taxonomy" id="393762"/>
    <lineage>
        <taxon>Bacteria</taxon>
        <taxon>Bacillati</taxon>
        <taxon>Bacillota</taxon>
        <taxon>Clostridia</taxon>
        <taxon>Peptostreptococcales</taxon>
        <taxon>Natronincolaceae</taxon>
        <taxon>Natronincola</taxon>
    </lineage>
</organism>
<evidence type="ECO:0000313" key="20">
    <source>
        <dbReference type="EMBL" id="SDK69696.1"/>
    </source>
</evidence>
<dbReference type="Proteomes" id="UP000198718">
    <property type="component" value="Unassembled WGS sequence"/>
</dbReference>
<dbReference type="OrthoDB" id="9794626at2"/>
<feature type="transmembrane region" description="Helical" evidence="19">
    <location>
        <begin position="175"/>
        <end position="202"/>
    </location>
</feature>
<comment type="similarity">
    <text evidence="4 19">Belongs to the CobS family.</text>
</comment>
<keyword evidence="21" id="KW-1185">Reference proteome</keyword>
<keyword evidence="8 19" id="KW-0169">Cobalamin biosynthesis</keyword>
<dbReference type="STRING" id="393762.SAMN05660472_01798"/>
<evidence type="ECO:0000256" key="1">
    <source>
        <dbReference type="ARBA" id="ARBA00001946"/>
    </source>
</evidence>
<feature type="transmembrane region" description="Helical" evidence="19">
    <location>
        <begin position="222"/>
        <end position="243"/>
    </location>
</feature>
<comment type="cofactor">
    <cofactor evidence="1 19">
        <name>Mg(2+)</name>
        <dbReference type="ChEBI" id="CHEBI:18420"/>
    </cofactor>
</comment>
<keyword evidence="13 19" id="KW-0472">Membrane</keyword>
<comment type="catalytic activity">
    <reaction evidence="18 19">
        <text>alpha-ribazole 5'-phosphate + adenosylcob(III)inamide-GDP = adenosylcob(III)alamin 5'-phosphate + GMP + H(+)</text>
        <dbReference type="Rhea" id="RHEA:23560"/>
        <dbReference type="ChEBI" id="CHEBI:15378"/>
        <dbReference type="ChEBI" id="CHEBI:57918"/>
        <dbReference type="ChEBI" id="CHEBI:58115"/>
        <dbReference type="ChEBI" id="CHEBI:60487"/>
        <dbReference type="ChEBI" id="CHEBI:60493"/>
        <dbReference type="EC" id="2.7.8.26"/>
    </reaction>
</comment>
<evidence type="ECO:0000256" key="13">
    <source>
        <dbReference type="ARBA" id="ARBA00023136"/>
    </source>
</evidence>
<comment type="subcellular location">
    <subcellularLocation>
        <location evidence="2 19">Cell membrane</location>
        <topology evidence="2 19">Multi-pass membrane protein</topology>
    </subcellularLocation>
</comment>
<protein>
    <recommendedName>
        <fullName evidence="6 19">Adenosylcobinamide-GDP ribazoletransferase</fullName>
        <ecNumber evidence="5 19">2.7.8.26</ecNumber>
    </recommendedName>
    <alternativeName>
        <fullName evidence="16 19">Cobalamin synthase</fullName>
    </alternativeName>
    <alternativeName>
        <fullName evidence="15 19">Cobalamin-5'-phosphate synthase</fullName>
    </alternativeName>
</protein>
<evidence type="ECO:0000256" key="2">
    <source>
        <dbReference type="ARBA" id="ARBA00004651"/>
    </source>
</evidence>
<dbReference type="PANTHER" id="PTHR34148">
    <property type="entry name" value="ADENOSYLCOBINAMIDE-GDP RIBAZOLETRANSFERASE"/>
    <property type="match status" value="1"/>
</dbReference>
<dbReference type="RefSeq" id="WP_090553372.1">
    <property type="nucleotide sequence ID" value="NZ_FNFP01000003.1"/>
</dbReference>
<reference evidence="20 21" key="1">
    <citation type="submission" date="2016-10" db="EMBL/GenBank/DDBJ databases">
        <authorList>
            <person name="de Groot N.N."/>
        </authorList>
    </citation>
    <scope>NUCLEOTIDE SEQUENCE [LARGE SCALE GENOMIC DNA]</scope>
    <source>
        <strain evidence="20 21">DSM 18346</strain>
    </source>
</reference>
<evidence type="ECO:0000256" key="15">
    <source>
        <dbReference type="ARBA" id="ARBA00032605"/>
    </source>
</evidence>
<evidence type="ECO:0000256" key="6">
    <source>
        <dbReference type="ARBA" id="ARBA00015850"/>
    </source>
</evidence>
<feature type="transmembrane region" description="Helical" evidence="19">
    <location>
        <begin position="105"/>
        <end position="125"/>
    </location>
</feature>
<evidence type="ECO:0000256" key="19">
    <source>
        <dbReference type="HAMAP-Rule" id="MF_00719"/>
    </source>
</evidence>
<dbReference type="AlphaFoldDB" id="A0A1G9E0P5"/>
<dbReference type="NCBIfam" id="TIGR00317">
    <property type="entry name" value="cobS"/>
    <property type="match status" value="1"/>
</dbReference>